<dbReference type="PANTHER" id="PTHR12526:SF595">
    <property type="entry name" value="BLL5217 PROTEIN"/>
    <property type="match status" value="1"/>
</dbReference>
<dbReference type="EMBL" id="JBHUME010000007">
    <property type="protein sequence ID" value="MFD2612382.1"/>
    <property type="molecule type" value="Genomic_DNA"/>
</dbReference>
<comment type="caution">
    <text evidence="2">The sequence shown here is derived from an EMBL/GenBank/DDBJ whole genome shotgun (WGS) entry which is preliminary data.</text>
</comment>
<dbReference type="InterPro" id="IPR001296">
    <property type="entry name" value="Glyco_trans_1"/>
</dbReference>
<dbReference type="Gene3D" id="3.40.50.2000">
    <property type="entry name" value="Glycogen Phosphorylase B"/>
    <property type="match status" value="2"/>
</dbReference>
<gene>
    <name evidence="2" type="ORF">ACFSUF_08105</name>
</gene>
<dbReference type="SUPFAM" id="SSF53756">
    <property type="entry name" value="UDP-Glycosyltransferase/glycogen phosphorylase"/>
    <property type="match status" value="1"/>
</dbReference>
<evidence type="ECO:0000313" key="2">
    <source>
        <dbReference type="EMBL" id="MFD2612382.1"/>
    </source>
</evidence>
<proteinExistence type="predicted"/>
<organism evidence="2 3">
    <name type="scientific">Paenibacillus gansuensis</name>
    <dbReference type="NCBI Taxonomy" id="306542"/>
    <lineage>
        <taxon>Bacteria</taxon>
        <taxon>Bacillati</taxon>
        <taxon>Bacillota</taxon>
        <taxon>Bacilli</taxon>
        <taxon>Bacillales</taxon>
        <taxon>Paenibacillaceae</taxon>
        <taxon>Paenibacillus</taxon>
    </lineage>
</organism>
<protein>
    <submittedName>
        <fullName evidence="2">Glycosyltransferase family 4 protein</fullName>
    </submittedName>
</protein>
<evidence type="ECO:0000313" key="3">
    <source>
        <dbReference type="Proteomes" id="UP001597541"/>
    </source>
</evidence>
<dbReference type="CDD" id="cd03802">
    <property type="entry name" value="GT4_AviGT4-like"/>
    <property type="match status" value="1"/>
</dbReference>
<sequence>MRDLKIVQISTNSLPVPPIDYGGTQRDVYYLTEELVRRGHEVILFAKKGSNTRATETYEYPSSDKREQLEFIMRHLPKDTDIIHDHYGIVAKANPPIPTIRNSHSKTVEGVQIPVYVSETILKTYGSNKGYYVYNGIRLSDYKFSRKKKDYLLFVGRVSRMKGVHLAIEVAKKTGKKLLIAGTLNDNANYIEYFNTEIKPQLNDQIRYVGPVGGDKKQELLSNASCVLFPSTWDEPFGLVLIEALACGTPVLGFKYAGAVPEVLGGLPQLLCKDADEMAEKVLSRKNFPTARECRRYVRHHYSDKIMADNFLKLYKRIIRKKEYKLISNSKWNKITAKRSWKRR</sequence>
<dbReference type="PANTHER" id="PTHR12526">
    <property type="entry name" value="GLYCOSYLTRANSFERASE"/>
    <property type="match status" value="1"/>
</dbReference>
<dbReference type="Pfam" id="PF00534">
    <property type="entry name" value="Glycos_transf_1"/>
    <property type="match status" value="1"/>
</dbReference>
<dbReference type="Proteomes" id="UP001597541">
    <property type="component" value="Unassembled WGS sequence"/>
</dbReference>
<accession>A0ABW5PDI9</accession>
<feature type="domain" description="Glycosyl transferase family 1" evidence="1">
    <location>
        <begin position="145"/>
        <end position="282"/>
    </location>
</feature>
<reference evidence="3" key="1">
    <citation type="journal article" date="2019" name="Int. J. Syst. Evol. Microbiol.">
        <title>The Global Catalogue of Microorganisms (GCM) 10K type strain sequencing project: providing services to taxonomists for standard genome sequencing and annotation.</title>
        <authorList>
            <consortium name="The Broad Institute Genomics Platform"/>
            <consortium name="The Broad Institute Genome Sequencing Center for Infectious Disease"/>
            <person name="Wu L."/>
            <person name="Ma J."/>
        </authorList>
    </citation>
    <scope>NUCLEOTIDE SEQUENCE [LARGE SCALE GENOMIC DNA]</scope>
    <source>
        <strain evidence="3">KCTC 3950</strain>
    </source>
</reference>
<keyword evidence="3" id="KW-1185">Reference proteome</keyword>
<evidence type="ECO:0000259" key="1">
    <source>
        <dbReference type="Pfam" id="PF00534"/>
    </source>
</evidence>
<name>A0ABW5PDI9_9BACL</name>
<dbReference type="RefSeq" id="WP_377603129.1">
    <property type="nucleotide sequence ID" value="NZ_JBHUME010000007.1"/>
</dbReference>